<organism evidence="2 3">
    <name type="scientific">Petrolisthes cinctipes</name>
    <name type="common">Flat porcelain crab</name>
    <dbReference type="NCBI Taxonomy" id="88211"/>
    <lineage>
        <taxon>Eukaryota</taxon>
        <taxon>Metazoa</taxon>
        <taxon>Ecdysozoa</taxon>
        <taxon>Arthropoda</taxon>
        <taxon>Crustacea</taxon>
        <taxon>Multicrustacea</taxon>
        <taxon>Malacostraca</taxon>
        <taxon>Eumalacostraca</taxon>
        <taxon>Eucarida</taxon>
        <taxon>Decapoda</taxon>
        <taxon>Pleocyemata</taxon>
        <taxon>Anomura</taxon>
        <taxon>Galatheoidea</taxon>
        <taxon>Porcellanidae</taxon>
        <taxon>Petrolisthes</taxon>
    </lineage>
</organism>
<accession>A0AAE1G0U8</accession>
<evidence type="ECO:0000313" key="2">
    <source>
        <dbReference type="EMBL" id="KAK3884025.1"/>
    </source>
</evidence>
<comment type="caution">
    <text evidence="2">The sequence shown here is derived from an EMBL/GenBank/DDBJ whole genome shotgun (WGS) entry which is preliminary data.</text>
</comment>
<proteinExistence type="predicted"/>
<gene>
    <name evidence="2" type="ORF">Pcinc_011694</name>
</gene>
<feature type="compositionally biased region" description="Pro residues" evidence="1">
    <location>
        <begin position="135"/>
        <end position="146"/>
    </location>
</feature>
<dbReference type="Proteomes" id="UP001286313">
    <property type="component" value="Unassembled WGS sequence"/>
</dbReference>
<dbReference type="AlphaFoldDB" id="A0AAE1G0U8"/>
<evidence type="ECO:0000313" key="3">
    <source>
        <dbReference type="Proteomes" id="UP001286313"/>
    </source>
</evidence>
<evidence type="ECO:0000256" key="1">
    <source>
        <dbReference type="SAM" id="MobiDB-lite"/>
    </source>
</evidence>
<protein>
    <submittedName>
        <fullName evidence="2">Uncharacterized protein</fullName>
    </submittedName>
</protein>
<feature type="compositionally biased region" description="Pro residues" evidence="1">
    <location>
        <begin position="91"/>
        <end position="103"/>
    </location>
</feature>
<reference evidence="2" key="1">
    <citation type="submission" date="2023-10" db="EMBL/GenBank/DDBJ databases">
        <title>Genome assemblies of two species of porcelain crab, Petrolisthes cinctipes and Petrolisthes manimaculis (Anomura: Porcellanidae).</title>
        <authorList>
            <person name="Angst P."/>
        </authorList>
    </citation>
    <scope>NUCLEOTIDE SEQUENCE</scope>
    <source>
        <strain evidence="2">PB745_01</strain>
        <tissue evidence="2">Gill</tissue>
    </source>
</reference>
<feature type="region of interest" description="Disordered" evidence="1">
    <location>
        <begin position="41"/>
        <end position="164"/>
    </location>
</feature>
<keyword evidence="3" id="KW-1185">Reference proteome</keyword>
<name>A0AAE1G0U8_PETCI</name>
<dbReference type="EMBL" id="JAWQEG010000924">
    <property type="protein sequence ID" value="KAK3884025.1"/>
    <property type="molecule type" value="Genomic_DNA"/>
</dbReference>
<sequence length="164" mass="17300">MTDSATIVVSSIKSVFNPCYHCSGRGATAIALPQVNLPTIISPQHDSSSSPSTRVGPPKTPQYVYPVSPPDTTNPLPDKPSPQASLISPTVPQPDQSPQPPAAHEPTKAIPRALRNLMPHNAPGLKEWPTVGPIMSPPSTPSPGSPAPSVRRSTRQTRPPAMMN</sequence>